<dbReference type="AlphaFoldDB" id="A0A6A8DDL0"/>
<dbReference type="EMBL" id="WJNG01000011">
    <property type="protein sequence ID" value="MRH43768.1"/>
    <property type="molecule type" value="Genomic_DNA"/>
</dbReference>
<evidence type="ECO:0000313" key="2">
    <source>
        <dbReference type="EMBL" id="MRH43768.1"/>
    </source>
</evidence>
<feature type="transmembrane region" description="Helical" evidence="1">
    <location>
        <begin position="90"/>
        <end position="114"/>
    </location>
</feature>
<protein>
    <submittedName>
        <fullName evidence="2">DUF1360 domain-containing protein</fullName>
    </submittedName>
</protein>
<dbReference type="OrthoDB" id="4722315at2"/>
<proteinExistence type="predicted"/>
<accession>A0A6A8DDL0</accession>
<dbReference type="InterPro" id="IPR010773">
    <property type="entry name" value="Mycophage_PG1_Gp7"/>
</dbReference>
<dbReference type="Pfam" id="PF07098">
    <property type="entry name" value="DUF1360"/>
    <property type="match status" value="1"/>
</dbReference>
<gene>
    <name evidence="2" type="ORF">GH741_13910</name>
</gene>
<evidence type="ECO:0000313" key="3">
    <source>
        <dbReference type="Proteomes" id="UP000799092"/>
    </source>
</evidence>
<comment type="caution">
    <text evidence="2">The sequence shown here is derived from an EMBL/GenBank/DDBJ whole genome shotgun (WGS) entry which is preliminary data.</text>
</comment>
<dbReference type="Proteomes" id="UP000799092">
    <property type="component" value="Unassembled WGS sequence"/>
</dbReference>
<name>A0A6A8DDL0_9BACI</name>
<keyword evidence="3" id="KW-1185">Reference proteome</keyword>
<sequence>MITWFNFILLGLATFRLTRLAVYDDITRFLRAPFHEIEEEENEDGSVDEILYIKGKGVQKFIGEMLSCQWCTGIWSATIIFVGYTLFPFMFIPLIIILSLAAVGSIIQLVTNYFSVD</sequence>
<reference evidence="2" key="1">
    <citation type="submission" date="2019-11" db="EMBL/GenBank/DDBJ databases">
        <authorList>
            <person name="Li J."/>
        </authorList>
    </citation>
    <scope>NUCLEOTIDE SEQUENCE</scope>
    <source>
        <strain evidence="2">B6B</strain>
    </source>
</reference>
<keyword evidence="1" id="KW-0472">Membrane</keyword>
<organism evidence="2 3">
    <name type="scientific">Aquibacillus halophilus</name>
    <dbReference type="NCBI Taxonomy" id="930132"/>
    <lineage>
        <taxon>Bacteria</taxon>
        <taxon>Bacillati</taxon>
        <taxon>Bacillota</taxon>
        <taxon>Bacilli</taxon>
        <taxon>Bacillales</taxon>
        <taxon>Bacillaceae</taxon>
        <taxon>Aquibacillus</taxon>
    </lineage>
</organism>
<dbReference type="RefSeq" id="WP_153737383.1">
    <property type="nucleotide sequence ID" value="NZ_WJNG01000011.1"/>
</dbReference>
<keyword evidence="1" id="KW-1133">Transmembrane helix</keyword>
<evidence type="ECO:0000256" key="1">
    <source>
        <dbReference type="SAM" id="Phobius"/>
    </source>
</evidence>
<feature type="transmembrane region" description="Helical" evidence="1">
    <location>
        <begin position="61"/>
        <end position="84"/>
    </location>
</feature>
<keyword evidence="1" id="KW-0812">Transmembrane</keyword>